<organism evidence="1 2">
    <name type="scientific">Yersinia massiliensis</name>
    <dbReference type="NCBI Taxonomy" id="419257"/>
    <lineage>
        <taxon>Bacteria</taxon>
        <taxon>Pseudomonadati</taxon>
        <taxon>Pseudomonadota</taxon>
        <taxon>Gammaproteobacteria</taxon>
        <taxon>Enterobacterales</taxon>
        <taxon>Yersiniaceae</taxon>
        <taxon>Yersinia</taxon>
    </lineage>
</organism>
<name>A0AA90XXR8_9GAMM</name>
<dbReference type="RefSeq" id="WP_167311546.1">
    <property type="nucleotide sequence ID" value="NZ_JAASAN010000008.1"/>
</dbReference>
<evidence type="ECO:0000313" key="1">
    <source>
        <dbReference type="EMBL" id="NIL28185.1"/>
    </source>
</evidence>
<protein>
    <submittedName>
        <fullName evidence="1">Host cell division inhibitor Icd-like protein</fullName>
    </submittedName>
</protein>
<evidence type="ECO:0000313" key="2">
    <source>
        <dbReference type="Proteomes" id="UP000698240"/>
    </source>
</evidence>
<dbReference type="NCBIfam" id="NF033153">
    <property type="entry name" value="phage_ICD_like"/>
    <property type="match status" value="1"/>
</dbReference>
<reference evidence="1" key="1">
    <citation type="submission" date="2020-03" db="EMBL/GenBank/DDBJ databases">
        <authorList>
            <person name="Kislichkina A."/>
            <person name="Dentovskaya S."/>
            <person name="Shaikhutdinov R."/>
            <person name="Ivanov S."/>
            <person name="Sizova A."/>
            <person name="Solomentsev V."/>
            <person name="Bogun A."/>
        </authorList>
    </citation>
    <scope>NUCLEOTIDE SEQUENCE</scope>
    <source>
        <strain evidence="1">SCPM-O-B-8025</strain>
    </source>
</reference>
<dbReference type="Proteomes" id="UP000698240">
    <property type="component" value="Unassembled WGS sequence"/>
</dbReference>
<dbReference type="EMBL" id="JAASAN010000008">
    <property type="protein sequence ID" value="NIL28185.1"/>
    <property type="molecule type" value="Genomic_DNA"/>
</dbReference>
<comment type="caution">
    <text evidence="1">The sequence shown here is derived from an EMBL/GenBank/DDBJ whole genome shotgun (WGS) entry which is preliminary data.</text>
</comment>
<gene>
    <name evidence="1" type="ORF">HB980_16740</name>
</gene>
<sequence>MKNNTTAPQRFTFLFLAVMRANTQAHPHREQISATSEREARSLLAGRFVLIFAGRQPVREVVNA</sequence>
<dbReference type="AlphaFoldDB" id="A0AA90XXR8"/>
<accession>A0AA90XXR8</accession>
<proteinExistence type="predicted"/>